<keyword evidence="3" id="KW-1185">Reference proteome</keyword>
<dbReference type="Pfam" id="PF07238">
    <property type="entry name" value="PilZ"/>
    <property type="match status" value="1"/>
</dbReference>
<reference evidence="2 3" key="1">
    <citation type="submission" date="2024-03" db="EMBL/GenBank/DDBJ databases">
        <title>Ignisphaera cupida sp. nov., a hyperthermophilic hydrolytic archaeon from a hot spring of Kamchatka, and proposal of Ignisphaeraceae fam. nov.</title>
        <authorList>
            <person name="Podosokorskaya O.A."/>
            <person name="Elcheninov A.G."/>
            <person name="Maltseva A.I."/>
            <person name="Zayulina K.S."/>
            <person name="Novikov A."/>
            <person name="Merkel A.Y."/>
        </authorList>
    </citation>
    <scope>NUCLEOTIDE SEQUENCE [LARGE SCALE GENOMIC DNA]</scope>
    <source>
        <strain evidence="2 3">38H-sp</strain>
    </source>
</reference>
<comment type="caution">
    <text evidence="2">The sequence shown here is derived from an EMBL/GenBank/DDBJ whole genome shotgun (WGS) entry which is preliminary data.</text>
</comment>
<proteinExistence type="predicted"/>
<dbReference type="SUPFAM" id="SSF141371">
    <property type="entry name" value="PilZ domain-like"/>
    <property type="match status" value="1"/>
</dbReference>
<accession>A0ABU9UBW5</accession>
<dbReference type="Gene3D" id="2.40.10.220">
    <property type="entry name" value="predicted glycosyltransferase like domains"/>
    <property type="match status" value="1"/>
</dbReference>
<name>A0ABU9UBW5_9SPIR</name>
<feature type="domain" description="PilZ" evidence="1">
    <location>
        <begin position="14"/>
        <end position="104"/>
    </location>
</feature>
<dbReference type="Proteomes" id="UP001466331">
    <property type="component" value="Unassembled WGS sequence"/>
</dbReference>
<sequence length="114" mass="13341">MNHEKRSVERDIIYCKALFTDKEIPSYLRDISLLGCRIDIVNPIQTQIGDKHIIKLFPLEETGIPFFSVSAEVRWIKNGSDFLTLGLRFFDVPIENTLRLKKLVEFIHNHNKDQ</sequence>
<dbReference type="InterPro" id="IPR009875">
    <property type="entry name" value="PilZ_domain"/>
</dbReference>
<evidence type="ECO:0000313" key="2">
    <source>
        <dbReference type="EMBL" id="MEM5947984.1"/>
    </source>
</evidence>
<protein>
    <submittedName>
        <fullName evidence="2">PilZ domain-containing protein</fullName>
    </submittedName>
</protein>
<dbReference type="EMBL" id="JBCHKQ010000002">
    <property type="protein sequence ID" value="MEM5947984.1"/>
    <property type="molecule type" value="Genomic_DNA"/>
</dbReference>
<gene>
    <name evidence="2" type="ORF">WKV44_05470</name>
</gene>
<evidence type="ECO:0000313" key="3">
    <source>
        <dbReference type="Proteomes" id="UP001466331"/>
    </source>
</evidence>
<evidence type="ECO:0000259" key="1">
    <source>
        <dbReference type="Pfam" id="PF07238"/>
    </source>
</evidence>
<organism evidence="2 3">
    <name type="scientific">Rarispira pelagica</name>
    <dbReference type="NCBI Taxonomy" id="3141764"/>
    <lineage>
        <taxon>Bacteria</taxon>
        <taxon>Pseudomonadati</taxon>
        <taxon>Spirochaetota</taxon>
        <taxon>Spirochaetia</taxon>
        <taxon>Winmispirales</taxon>
        <taxon>Winmispiraceae</taxon>
        <taxon>Rarispira</taxon>
    </lineage>
</organism>
<dbReference type="RefSeq" id="WP_420069430.1">
    <property type="nucleotide sequence ID" value="NZ_JBCHKQ010000002.1"/>
</dbReference>